<dbReference type="EMBL" id="WVHK01000001">
    <property type="protein sequence ID" value="MXV18102.1"/>
    <property type="molecule type" value="Genomic_DNA"/>
</dbReference>
<dbReference type="InterPro" id="IPR036034">
    <property type="entry name" value="PDZ_sf"/>
</dbReference>
<protein>
    <submittedName>
        <fullName evidence="3">Peptidase S41</fullName>
    </submittedName>
</protein>
<evidence type="ECO:0000313" key="3">
    <source>
        <dbReference type="EMBL" id="MXV18102.1"/>
    </source>
</evidence>
<dbReference type="GO" id="GO:0030288">
    <property type="term" value="C:outer membrane-bounded periplasmic space"/>
    <property type="evidence" value="ECO:0007669"/>
    <property type="project" value="TreeGrafter"/>
</dbReference>
<dbReference type="SUPFAM" id="SSF52096">
    <property type="entry name" value="ClpP/crotonase"/>
    <property type="match status" value="1"/>
</dbReference>
<dbReference type="GO" id="GO:0008236">
    <property type="term" value="F:serine-type peptidase activity"/>
    <property type="evidence" value="ECO:0007669"/>
    <property type="project" value="InterPro"/>
</dbReference>
<dbReference type="InterPro" id="IPR001478">
    <property type="entry name" value="PDZ"/>
</dbReference>
<comment type="caution">
    <text evidence="3">The sequence shown here is derived from an EMBL/GenBank/DDBJ whole genome shotgun (WGS) entry which is preliminary data.</text>
</comment>
<dbReference type="GO" id="GO:0006508">
    <property type="term" value="P:proteolysis"/>
    <property type="evidence" value="ECO:0007669"/>
    <property type="project" value="InterPro"/>
</dbReference>
<dbReference type="Gene3D" id="3.90.226.10">
    <property type="entry name" value="2-enoyl-CoA Hydratase, Chain A, domain 1"/>
    <property type="match status" value="1"/>
</dbReference>
<dbReference type="PANTHER" id="PTHR32060">
    <property type="entry name" value="TAIL-SPECIFIC PROTEASE"/>
    <property type="match status" value="1"/>
</dbReference>
<keyword evidence="4" id="KW-1185">Reference proteome</keyword>
<proteinExistence type="predicted"/>
<dbReference type="PANTHER" id="PTHR32060:SF30">
    <property type="entry name" value="CARBOXY-TERMINAL PROCESSING PROTEASE CTPA"/>
    <property type="match status" value="1"/>
</dbReference>
<dbReference type="InterPro" id="IPR029045">
    <property type="entry name" value="ClpP/crotonase-like_dom_sf"/>
</dbReference>
<dbReference type="Proteomes" id="UP000430519">
    <property type="component" value="Unassembled WGS sequence"/>
</dbReference>
<evidence type="ECO:0000313" key="4">
    <source>
        <dbReference type="Proteomes" id="UP000430519"/>
    </source>
</evidence>
<dbReference type="SUPFAM" id="SSF50156">
    <property type="entry name" value="PDZ domain-like"/>
    <property type="match status" value="1"/>
</dbReference>
<evidence type="ECO:0000259" key="1">
    <source>
        <dbReference type="SMART" id="SM00228"/>
    </source>
</evidence>
<accession>A0A6I4Y9G7</accession>
<name>A0A6I4Y9G7_9DEIO</name>
<dbReference type="CDD" id="cd06567">
    <property type="entry name" value="Peptidase_S41"/>
    <property type="match status" value="1"/>
</dbReference>
<evidence type="ECO:0000259" key="2">
    <source>
        <dbReference type="SMART" id="SM00245"/>
    </source>
</evidence>
<dbReference type="SMART" id="SM00245">
    <property type="entry name" value="TSPc"/>
    <property type="match status" value="1"/>
</dbReference>
<dbReference type="GO" id="GO:0004175">
    <property type="term" value="F:endopeptidase activity"/>
    <property type="evidence" value="ECO:0007669"/>
    <property type="project" value="TreeGrafter"/>
</dbReference>
<sequence>MKGDGDRHTEHYPAFAVASGVPHNFRVRLLGLGVALLLSPAAHGSPATDLFDAATRQVQRNYYGWATGDLTDLTRQYADTLAQRCAPEGDACPFDTGRAVLGDLFRAFGDAHTNVRDAEGAERLREQQLNLAVPRTGARVVRVEGGLLVAGVTPGSPAEGAGLREFDLITTVQGEAAGKRGGEDAPVGPKEFVRLERAAQPIQVTVRRAGSPDLALTLGSAALQARDEPTLSWVGPENRTALIRYPTFLPADAASLFVKRVQEARAGGAQALIVDLRFNGGGSLAQCVAAASVFTPVEYRAQSRGGGSVYRGLDGQLAPVKPTGRPPGPPPAPLWAGPTAVLVGPNTASCAEVFTFYAQRAGALAVGEATKGVQNSGVNFLPLPDGGVVSVTILRAFGPDGAPLPERITPDVTAPTDLDLLTTAGRDSTLEAALLNLRGAQGLRPPER</sequence>
<gene>
    <name evidence="3" type="ORF">GLX28_00410</name>
</gene>
<dbReference type="SMART" id="SM00228">
    <property type="entry name" value="PDZ"/>
    <property type="match status" value="1"/>
</dbReference>
<dbReference type="InterPro" id="IPR005151">
    <property type="entry name" value="Tail-specific_protease"/>
</dbReference>
<dbReference type="Gene3D" id="2.30.42.10">
    <property type="match status" value="1"/>
</dbReference>
<dbReference type="AlphaFoldDB" id="A0A6I4Y9G7"/>
<reference evidence="3 4" key="1">
    <citation type="submission" date="2019-11" db="EMBL/GenBank/DDBJ databases">
        <title>Genome sequence of Deinococcus xianganensis Y35, AI-2 producing algicidal bacterium, isolated from lake water.</title>
        <authorList>
            <person name="Li Y."/>
        </authorList>
    </citation>
    <scope>NUCLEOTIDE SEQUENCE [LARGE SCALE GENOMIC DNA]</scope>
    <source>
        <strain evidence="3 4">Y35</strain>
    </source>
</reference>
<feature type="domain" description="Tail specific protease" evidence="2">
    <location>
        <begin position="199"/>
        <end position="415"/>
    </location>
</feature>
<dbReference type="Pfam" id="PF03572">
    <property type="entry name" value="Peptidase_S41"/>
    <property type="match status" value="1"/>
</dbReference>
<feature type="domain" description="PDZ" evidence="1">
    <location>
        <begin position="134"/>
        <end position="210"/>
    </location>
</feature>
<organism evidence="3 4">
    <name type="scientific">Deinococcus xianganensis</name>
    <dbReference type="NCBI Taxonomy" id="1507289"/>
    <lineage>
        <taxon>Bacteria</taxon>
        <taxon>Thermotogati</taxon>
        <taxon>Deinococcota</taxon>
        <taxon>Deinococci</taxon>
        <taxon>Deinococcales</taxon>
        <taxon>Deinococcaceae</taxon>
        <taxon>Deinococcus</taxon>
    </lineage>
</organism>
<dbReference type="GO" id="GO:0007165">
    <property type="term" value="P:signal transduction"/>
    <property type="evidence" value="ECO:0007669"/>
    <property type="project" value="TreeGrafter"/>
</dbReference>